<comment type="pathway">
    <text evidence="9">Amino-acid biosynthesis; glycine biosynthesis; glycine from L-serine: step 1/1.</text>
</comment>
<evidence type="ECO:0000256" key="9">
    <source>
        <dbReference type="HAMAP-Rule" id="MF_00051"/>
    </source>
</evidence>
<dbReference type="HAMAP" id="MF_00051">
    <property type="entry name" value="SHMT"/>
    <property type="match status" value="1"/>
</dbReference>
<keyword evidence="7 9" id="KW-0808">Transferase</keyword>
<dbReference type="PIRSF" id="PIRSF000412">
    <property type="entry name" value="SHMT"/>
    <property type="match status" value="1"/>
</dbReference>
<keyword evidence="12" id="KW-0489">Methyltransferase</keyword>
<comment type="subcellular location">
    <subcellularLocation>
        <location evidence="2 9">Cytoplasm</location>
    </subcellularLocation>
</comment>
<feature type="binding site" evidence="9">
    <location>
        <position position="175"/>
    </location>
    <ligand>
        <name>(6S)-5,6,7,8-tetrahydrofolate</name>
        <dbReference type="ChEBI" id="CHEBI:57453"/>
    </ligand>
</feature>
<dbReference type="CDD" id="cd00378">
    <property type="entry name" value="SHMT"/>
    <property type="match status" value="1"/>
</dbReference>
<comment type="subunit">
    <text evidence="4 9">Homodimer.</text>
</comment>
<dbReference type="EMBL" id="SAXT01000001">
    <property type="protein sequence ID" value="TXJ13175.1"/>
    <property type="molecule type" value="Genomic_DNA"/>
</dbReference>
<accession>A0A5C8CJP4</accession>
<gene>
    <name evidence="9" type="primary">glyA</name>
    <name evidence="12" type="ORF">EPJ80_00030</name>
</gene>
<dbReference type="GO" id="GO:0035999">
    <property type="term" value="P:tetrahydrofolate interconversion"/>
    <property type="evidence" value="ECO:0007669"/>
    <property type="project" value="UniProtKB-UniRule"/>
</dbReference>
<dbReference type="InterPro" id="IPR001085">
    <property type="entry name" value="Ser_HO-MeTrfase"/>
</dbReference>
<keyword evidence="6 9" id="KW-0554">One-carbon metabolism</keyword>
<comment type="function">
    <text evidence="9">Catalyzes the reversible interconversion of serine and glycine with tetrahydrofolate (THF) serving as the one-carbon carrier. This reaction serves as the major source of one-carbon groups required for the biosynthesis of purines, thymidylate, methionine, and other important biomolecules. Also exhibits THF-independent aldolase activity toward beta-hydroxyamino acids, producing glycine and aldehydes, via a retro-aldol mechanism.</text>
</comment>
<feature type="binding site" evidence="9">
    <location>
        <begin position="179"/>
        <end position="181"/>
    </location>
    <ligand>
        <name>(6S)-5,6,7,8-tetrahydrofolate</name>
        <dbReference type="ChEBI" id="CHEBI:57453"/>
    </ligand>
</feature>
<feature type="site" description="Plays an important role in substrate specificity" evidence="9">
    <location>
        <position position="283"/>
    </location>
</feature>
<dbReference type="Gene3D" id="3.90.1150.10">
    <property type="entry name" value="Aspartate Aminotransferase, domain 1"/>
    <property type="match status" value="1"/>
</dbReference>
<dbReference type="GO" id="GO:0030170">
    <property type="term" value="F:pyridoxal phosphate binding"/>
    <property type="evidence" value="ECO:0007669"/>
    <property type="project" value="UniProtKB-UniRule"/>
</dbReference>
<evidence type="ECO:0000256" key="1">
    <source>
        <dbReference type="ARBA" id="ARBA00001933"/>
    </source>
</evidence>
<feature type="domain" description="Serine hydroxymethyltransferase-like" evidence="11">
    <location>
        <begin position="63"/>
        <end position="440"/>
    </location>
</feature>
<dbReference type="InterPro" id="IPR049943">
    <property type="entry name" value="Ser_HO-MeTrfase-like"/>
</dbReference>
<dbReference type="InterPro" id="IPR015421">
    <property type="entry name" value="PyrdxlP-dep_Trfase_major"/>
</dbReference>
<evidence type="ECO:0000256" key="4">
    <source>
        <dbReference type="ARBA" id="ARBA00011738"/>
    </source>
</evidence>
<dbReference type="GO" id="GO:0032259">
    <property type="term" value="P:methylation"/>
    <property type="evidence" value="ECO:0007669"/>
    <property type="project" value="UniProtKB-KW"/>
</dbReference>
<comment type="pathway">
    <text evidence="9">One-carbon metabolism; tetrahydrofolate interconversion.</text>
</comment>
<dbReference type="GO" id="GO:0008168">
    <property type="term" value="F:methyltransferase activity"/>
    <property type="evidence" value="ECO:0007669"/>
    <property type="project" value="UniProtKB-KW"/>
</dbReference>
<evidence type="ECO:0000259" key="11">
    <source>
        <dbReference type="Pfam" id="PF00464"/>
    </source>
</evidence>
<dbReference type="GO" id="GO:0004372">
    <property type="term" value="F:glycine hydroxymethyltransferase activity"/>
    <property type="evidence" value="ECO:0007669"/>
    <property type="project" value="UniProtKB-UniRule"/>
</dbReference>
<dbReference type="GO" id="GO:0019264">
    <property type="term" value="P:glycine biosynthetic process from serine"/>
    <property type="evidence" value="ECO:0007669"/>
    <property type="project" value="UniProtKB-UniRule"/>
</dbReference>
<dbReference type="EC" id="2.1.2.1" evidence="9"/>
<dbReference type="PROSITE" id="PS00096">
    <property type="entry name" value="SHMT"/>
    <property type="match status" value="1"/>
</dbReference>
<comment type="caution">
    <text evidence="12">The sequence shown here is derived from an EMBL/GenBank/DDBJ whole genome shotgun (WGS) entry which is preliminary data.</text>
</comment>
<dbReference type="GO" id="GO:0005829">
    <property type="term" value="C:cytosol"/>
    <property type="evidence" value="ECO:0007669"/>
    <property type="project" value="TreeGrafter"/>
</dbReference>
<comment type="cofactor">
    <cofactor evidence="1 9 10">
        <name>pyridoxal 5'-phosphate</name>
        <dbReference type="ChEBI" id="CHEBI:597326"/>
    </cofactor>
</comment>
<dbReference type="PANTHER" id="PTHR11680">
    <property type="entry name" value="SERINE HYDROXYMETHYLTRANSFERASE"/>
    <property type="match status" value="1"/>
</dbReference>
<dbReference type="FunFam" id="3.40.640.10:FF:000001">
    <property type="entry name" value="Serine hydroxymethyltransferase"/>
    <property type="match status" value="1"/>
</dbReference>
<organism evidence="12 13">
    <name type="scientific">Brachyspira aalborgi</name>
    <dbReference type="NCBI Taxonomy" id="29522"/>
    <lineage>
        <taxon>Bacteria</taxon>
        <taxon>Pseudomonadati</taxon>
        <taxon>Spirochaetota</taxon>
        <taxon>Spirochaetia</taxon>
        <taxon>Brachyspirales</taxon>
        <taxon>Brachyspiraceae</taxon>
        <taxon>Brachyspira</taxon>
    </lineage>
</organism>
<evidence type="ECO:0000313" key="13">
    <source>
        <dbReference type="Proteomes" id="UP000325116"/>
    </source>
</evidence>
<dbReference type="Gene3D" id="3.40.640.10">
    <property type="entry name" value="Type I PLP-dependent aspartate aminotransferase-like (Major domain)"/>
    <property type="match status" value="1"/>
</dbReference>
<dbReference type="RefSeq" id="WP_147757399.1">
    <property type="nucleotide sequence ID" value="NZ_SAXT01000001.1"/>
</dbReference>
<dbReference type="Proteomes" id="UP000325116">
    <property type="component" value="Unassembled WGS sequence"/>
</dbReference>
<reference evidence="12 13" key="1">
    <citation type="journal article" date="1992" name="Lakartidningen">
        <title>[Penicillin V and not amoxicillin is the first choice preparation in acute otitis].</title>
        <authorList>
            <person name="Kamme C."/>
            <person name="Lundgren K."/>
            <person name="Prellner K."/>
        </authorList>
    </citation>
    <scope>NUCLEOTIDE SEQUENCE [LARGE SCALE GENOMIC DNA]</scope>
    <source>
        <strain evidence="12 13">W1</strain>
    </source>
</reference>
<keyword evidence="9" id="KW-0028">Amino-acid biosynthesis</keyword>
<evidence type="ECO:0000313" key="12">
    <source>
        <dbReference type="EMBL" id="TXJ13175.1"/>
    </source>
</evidence>
<comment type="similarity">
    <text evidence="3 9">Belongs to the SHMT family.</text>
</comment>
<feature type="modified residue" description="N6-(pyridoxal phosphate)lysine" evidence="9 10">
    <location>
        <position position="284"/>
    </location>
</feature>
<keyword evidence="8 9" id="KW-0663">Pyridoxal phosphate</keyword>
<evidence type="ECO:0000256" key="2">
    <source>
        <dbReference type="ARBA" id="ARBA00004496"/>
    </source>
</evidence>
<dbReference type="Pfam" id="PF00464">
    <property type="entry name" value="SHMT"/>
    <property type="match status" value="1"/>
</dbReference>
<dbReference type="PANTHER" id="PTHR11680:SF35">
    <property type="entry name" value="SERINE HYDROXYMETHYLTRANSFERASE 1"/>
    <property type="match status" value="1"/>
</dbReference>
<dbReference type="AlphaFoldDB" id="A0A5C8CJP4"/>
<dbReference type="NCBIfam" id="NF000586">
    <property type="entry name" value="PRK00011.1"/>
    <property type="match status" value="1"/>
</dbReference>
<proteinExistence type="inferred from homology"/>
<evidence type="ECO:0000256" key="3">
    <source>
        <dbReference type="ARBA" id="ARBA00006376"/>
    </source>
</evidence>
<feature type="binding site" evidence="9">
    <location>
        <position position="299"/>
    </location>
    <ligand>
        <name>(6S)-5,6,7,8-tetrahydrofolate</name>
        <dbReference type="ChEBI" id="CHEBI:57453"/>
    </ligand>
</feature>
<protein>
    <recommendedName>
        <fullName evidence="9">Serine hydroxymethyltransferase</fullName>
        <shortName evidence="9">SHMT</shortName>
        <shortName evidence="9">Serine methylase</shortName>
        <ecNumber evidence="9">2.1.2.1</ecNumber>
    </recommendedName>
</protein>
<evidence type="ECO:0000256" key="6">
    <source>
        <dbReference type="ARBA" id="ARBA00022563"/>
    </source>
</evidence>
<evidence type="ECO:0000256" key="8">
    <source>
        <dbReference type="ARBA" id="ARBA00022898"/>
    </source>
</evidence>
<keyword evidence="5 9" id="KW-0963">Cytoplasm</keyword>
<dbReference type="InterPro" id="IPR015424">
    <property type="entry name" value="PyrdxlP-dep_Trfase"/>
</dbReference>
<comment type="caution">
    <text evidence="9">Lacks conserved residue(s) required for the propagation of feature annotation.</text>
</comment>
<dbReference type="InterPro" id="IPR015422">
    <property type="entry name" value="PyrdxlP-dep_Trfase_small"/>
</dbReference>
<evidence type="ECO:0000256" key="10">
    <source>
        <dbReference type="PIRSR" id="PIRSR000412-50"/>
    </source>
</evidence>
<evidence type="ECO:0000256" key="5">
    <source>
        <dbReference type="ARBA" id="ARBA00022490"/>
    </source>
</evidence>
<dbReference type="UniPathway" id="UPA00193"/>
<dbReference type="InterPro" id="IPR019798">
    <property type="entry name" value="Ser_HO-MeTrfase_PLP_BS"/>
</dbReference>
<dbReference type="InterPro" id="IPR039429">
    <property type="entry name" value="SHMT-like_dom"/>
</dbReference>
<name>A0A5C8CJP4_9SPIR</name>
<evidence type="ECO:0000256" key="7">
    <source>
        <dbReference type="ARBA" id="ARBA00022679"/>
    </source>
</evidence>
<sequence>MPVNKKVKSKKSVSTIKKSVKKIINKNSNKKSNLAKNSIKKVVSKNTKKIATTKYYVSETPLKYADREIFGAIKREYKRELSVLELIASENIVSRAVMEAQGSIFTNKYAEGYPAKRYYGGCAEADVIENLAIDRAKKLFKAPFINVQPHSGSQANMGVYMSILQTGDTCLGLSLDAGGHLTHGKKVNFSGKIYNFEHYGVSRETMQIDYNEVRDLALKHRPKIIVTGGSSYPRFIDFAKFREIADEVGAYLLVDMAHIAGLVAAGLHPNPVEYAHFVTGTTHKTLRGPRGGYIISTNEELAKKIDKTIFPGIQGGPLMHVIAAKAVCFKEALDKKFVDYQKQVLNNAKTMANEFISKNYNIISGGTDTHLILVDVKSSKGITGQIAETVLDKAHITINKNGIPYDSESPMVTSGMRLGTPAITTRGLKEKDIIELVNYMDEALTNYDNEKIINSVAKKVDALCKKYPIYKYISEM</sequence>
<dbReference type="UniPathway" id="UPA00288">
    <property type="reaction ID" value="UER01023"/>
</dbReference>
<dbReference type="SUPFAM" id="SSF53383">
    <property type="entry name" value="PLP-dependent transferases"/>
    <property type="match status" value="1"/>
</dbReference>
<comment type="catalytic activity">
    <reaction evidence="9">
        <text>(6R)-5,10-methylene-5,6,7,8-tetrahydrofolate + glycine + H2O = (6S)-5,6,7,8-tetrahydrofolate + L-serine</text>
        <dbReference type="Rhea" id="RHEA:15481"/>
        <dbReference type="ChEBI" id="CHEBI:15377"/>
        <dbReference type="ChEBI" id="CHEBI:15636"/>
        <dbReference type="ChEBI" id="CHEBI:33384"/>
        <dbReference type="ChEBI" id="CHEBI:57305"/>
        <dbReference type="ChEBI" id="CHEBI:57453"/>
        <dbReference type="EC" id="2.1.2.1"/>
    </reaction>
</comment>